<protein>
    <recommendedName>
        <fullName evidence="3">Flagellin</fullName>
    </recommendedName>
</protein>
<sequence length="389" mass="39511">MSGIILSSSVRQNLLSLQSTADLLSTTQNRLATGKKVNTALDNPTNFFTAQSLDNRASDINNLLDGIGNGVQVLQAANTGITSLQKLVDTAKSIANQVLQSPTGYTSRSQVTSTAALGGTAANLVDGTTIKSGDVLAIAASAGQPAFSFTFGASSSLAQLNTSLAASNLTASLDSSNKLVITTTNDAASSTIGAVTFTNTGGGTATFSAAGTAPVADPASQSARAALVTQYNNTIAQITTTAQDASFNGINLLNGDNLKLTFNETGKSTLAISGVTFNATGLGLNTLTAGTDFLDNNSANKVLTALGSASSSLRSEASTLGSNLSIVQIRQDFSKNLINVLQTGSSNLTLADTNEEAANSQALSTRQSIAVSALALANQSQQSVLQLLR</sequence>
<evidence type="ECO:0000313" key="6">
    <source>
        <dbReference type="EMBL" id="MBO1428992.1"/>
    </source>
</evidence>
<keyword evidence="2 3" id="KW-0975">Bacterial flagellum</keyword>
<proteinExistence type="inferred from homology"/>
<feature type="domain" description="Flagellin C-terminal" evidence="5">
    <location>
        <begin position="304"/>
        <end position="388"/>
    </location>
</feature>
<comment type="subcellular location">
    <subcellularLocation>
        <location evidence="3">Secreted</location>
    </subcellularLocation>
    <subcellularLocation>
        <location evidence="3">Bacterial flagellum</location>
    </subcellularLocation>
</comment>
<dbReference type="Gene3D" id="1.20.1330.10">
    <property type="entry name" value="f41 fragment of flagellin, N-terminal domain"/>
    <property type="match status" value="1"/>
</dbReference>
<feature type="domain" description="Flagellin N-terminal" evidence="4">
    <location>
        <begin position="13"/>
        <end position="111"/>
    </location>
</feature>
<evidence type="ECO:0000259" key="5">
    <source>
        <dbReference type="Pfam" id="PF00700"/>
    </source>
</evidence>
<evidence type="ECO:0000256" key="2">
    <source>
        <dbReference type="ARBA" id="ARBA00023143"/>
    </source>
</evidence>
<dbReference type="InterPro" id="IPR001492">
    <property type="entry name" value="Flagellin"/>
</dbReference>
<comment type="caution">
    <text evidence="6">The sequence shown here is derived from an EMBL/GenBank/DDBJ whole genome shotgun (WGS) entry which is preliminary data.</text>
</comment>
<dbReference type="Pfam" id="PF00700">
    <property type="entry name" value="Flagellin_C"/>
    <property type="match status" value="1"/>
</dbReference>
<dbReference type="SUPFAM" id="SSF64518">
    <property type="entry name" value="Phase 1 flagellin"/>
    <property type="match status" value="1"/>
</dbReference>
<evidence type="ECO:0000256" key="1">
    <source>
        <dbReference type="ARBA" id="ARBA00005709"/>
    </source>
</evidence>
<evidence type="ECO:0000313" key="7">
    <source>
        <dbReference type="Proteomes" id="UP000692816"/>
    </source>
</evidence>
<dbReference type="InterPro" id="IPR046358">
    <property type="entry name" value="Flagellin_C"/>
</dbReference>
<keyword evidence="3" id="KW-0964">Secreted</keyword>
<keyword evidence="7" id="KW-1185">Reference proteome</keyword>
<dbReference type="EMBL" id="JAGEPA010000001">
    <property type="protein sequence ID" value="MBO1428992.1"/>
    <property type="molecule type" value="Genomic_DNA"/>
</dbReference>
<dbReference type="InterPro" id="IPR001029">
    <property type="entry name" value="Flagellin_N"/>
</dbReference>
<comment type="similarity">
    <text evidence="1 3">Belongs to the bacterial flagellin family.</text>
</comment>
<evidence type="ECO:0000256" key="3">
    <source>
        <dbReference type="RuleBase" id="RU362073"/>
    </source>
</evidence>
<dbReference type="PANTHER" id="PTHR42792:SF2">
    <property type="entry name" value="FLAGELLIN"/>
    <property type="match status" value="1"/>
</dbReference>
<comment type="function">
    <text evidence="3">Flagellin is the subunit protein which polymerizes to form the filaments of bacterial flagella.</text>
</comment>
<dbReference type="Proteomes" id="UP000692816">
    <property type="component" value="Unassembled WGS sequence"/>
</dbReference>
<reference evidence="6" key="1">
    <citation type="journal article" date="2021" name="Int. J. Syst. Evol. Microbiol.">
        <title>Bradyrhizobium septentrionale sp. nov. (sv. septentrionale) and Bradyrhizobium quebecense sp. nov. (sv. septentrionale) associated with legumes native to Canada possess rearranged symbiosis genes and numerous insertion sequences.</title>
        <authorList>
            <person name="Bromfield E.S.P."/>
            <person name="Cloutier S."/>
        </authorList>
    </citation>
    <scope>NUCLEOTIDE SEQUENCE</scope>
    <source>
        <strain evidence="6">12S5</strain>
    </source>
</reference>
<name>A0ABS3MBZ6_9BRAD</name>
<dbReference type="RefSeq" id="WP_207831170.1">
    <property type="nucleotide sequence ID" value="NZ_CP088282.1"/>
</dbReference>
<accession>A0ABS3MBZ6</accession>
<organism evidence="6 7">
    <name type="scientific">Bradyrhizobium quebecense</name>
    <dbReference type="NCBI Taxonomy" id="2748629"/>
    <lineage>
        <taxon>Bacteria</taxon>
        <taxon>Pseudomonadati</taxon>
        <taxon>Pseudomonadota</taxon>
        <taxon>Alphaproteobacteria</taxon>
        <taxon>Hyphomicrobiales</taxon>
        <taxon>Nitrobacteraceae</taxon>
        <taxon>Bradyrhizobium</taxon>
    </lineage>
</organism>
<evidence type="ECO:0000259" key="4">
    <source>
        <dbReference type="Pfam" id="PF00669"/>
    </source>
</evidence>
<dbReference type="Pfam" id="PF00669">
    <property type="entry name" value="Flagellin_N"/>
    <property type="match status" value="1"/>
</dbReference>
<gene>
    <name evidence="6" type="ORF">J4P68_06050</name>
</gene>
<dbReference type="PANTHER" id="PTHR42792">
    <property type="entry name" value="FLAGELLIN"/>
    <property type="match status" value="1"/>
</dbReference>